<comment type="caution">
    <text evidence="8">The sequence shown here is derived from an EMBL/GenBank/DDBJ whole genome shotgun (WGS) entry which is preliminary data.</text>
</comment>
<evidence type="ECO:0000256" key="4">
    <source>
        <dbReference type="ARBA" id="ARBA00022679"/>
    </source>
</evidence>
<gene>
    <name evidence="8" type="ORF">CIK84_10350</name>
</gene>
<keyword evidence="4" id="KW-0808">Transferase</keyword>
<dbReference type="NCBIfam" id="TIGR00571">
    <property type="entry name" value="dam"/>
    <property type="match status" value="1"/>
</dbReference>
<keyword evidence="5" id="KW-0949">S-adenosyl-L-methionine</keyword>
<reference evidence="8 9" key="1">
    <citation type="journal article" date="2017" name="Elife">
        <title>Extensive horizontal gene transfer in cheese-associated bacteria.</title>
        <authorList>
            <person name="Bonham K.S."/>
            <person name="Wolfe B.E."/>
            <person name="Dutton R.J."/>
        </authorList>
    </citation>
    <scope>NUCLEOTIDE SEQUENCE [LARGE SCALE GENOMIC DNA]</scope>
    <source>
        <strain evidence="8 9">JB182</strain>
    </source>
</reference>
<dbReference type="InterPro" id="IPR023095">
    <property type="entry name" value="Ade_MeTrfase_dom_2"/>
</dbReference>
<proteinExistence type="inferred from homology"/>
<dbReference type="Proteomes" id="UP000235739">
    <property type="component" value="Unassembled WGS sequence"/>
</dbReference>
<dbReference type="RefSeq" id="WP_102598305.1">
    <property type="nucleotide sequence ID" value="NZ_PNQX01000001.1"/>
</dbReference>
<dbReference type="AlphaFoldDB" id="A0A2N7S6X3"/>
<protein>
    <recommendedName>
        <fullName evidence="2">site-specific DNA-methyltransferase (adenine-specific)</fullName>
        <ecNumber evidence="2">2.1.1.72</ecNumber>
    </recommendedName>
</protein>
<sequence length="276" mass="31402">MASTSISAPSTCAPILKWAGGKRQLLPEIYAKFPEKFNKFIEPFAGGAAVFFGKQFESPIINDLNSELITTYRAIEADPQAVIDDLEKHSNTEEYFYATRARDWTELPHHEVASRMIYLNRTCFNGLYRVNKKGQFNVPYGRYKSPKIVDPEKVFAVANKLKNATITNFTYQKTLEMFAAPGDVVFLDPPYFAVGKYSDFNRYNANKFGDSDQEELAELCTKLSESGVHIILTNSNHPRVHQLYRNFEINVLETRRNISSKSSTRSGQDVLINSRI</sequence>
<dbReference type="Gene3D" id="3.40.50.150">
    <property type="entry name" value="Vaccinia Virus protein VP39"/>
    <property type="match status" value="1"/>
</dbReference>
<dbReference type="PRINTS" id="PR00505">
    <property type="entry name" value="D12N6MTFRASE"/>
</dbReference>
<evidence type="ECO:0000256" key="2">
    <source>
        <dbReference type="ARBA" id="ARBA00011900"/>
    </source>
</evidence>
<dbReference type="Gene3D" id="1.10.1020.10">
    <property type="entry name" value="Adenine-specific Methyltransferase, Domain 2"/>
    <property type="match status" value="1"/>
</dbReference>
<dbReference type="EMBL" id="PNQX01000001">
    <property type="protein sequence ID" value="PMQ21888.1"/>
    <property type="molecule type" value="Genomic_DNA"/>
</dbReference>
<feature type="binding site" evidence="7">
    <location>
        <position position="18"/>
    </location>
    <ligand>
        <name>S-adenosyl-L-methionine</name>
        <dbReference type="ChEBI" id="CHEBI:59789"/>
    </ligand>
</feature>
<feature type="binding site" evidence="7">
    <location>
        <position position="188"/>
    </location>
    <ligand>
        <name>S-adenosyl-L-methionine</name>
        <dbReference type="ChEBI" id="CHEBI:59789"/>
    </ligand>
</feature>
<dbReference type="Pfam" id="PF02086">
    <property type="entry name" value="MethyltransfD12"/>
    <property type="match status" value="1"/>
</dbReference>
<evidence type="ECO:0000256" key="1">
    <source>
        <dbReference type="ARBA" id="ARBA00006594"/>
    </source>
</evidence>
<dbReference type="EC" id="2.1.1.72" evidence="2"/>
<feature type="binding site" evidence="7">
    <location>
        <position position="22"/>
    </location>
    <ligand>
        <name>S-adenosyl-L-methionine</name>
        <dbReference type="ChEBI" id="CHEBI:59789"/>
    </ligand>
</feature>
<accession>A0A2N7S6X3</accession>
<dbReference type="InterPro" id="IPR012327">
    <property type="entry name" value="MeTrfase_D12"/>
</dbReference>
<dbReference type="GO" id="GO:0032259">
    <property type="term" value="P:methylation"/>
    <property type="evidence" value="ECO:0007669"/>
    <property type="project" value="UniProtKB-KW"/>
</dbReference>
<dbReference type="GO" id="GO:0006298">
    <property type="term" value="P:mismatch repair"/>
    <property type="evidence" value="ECO:0007669"/>
    <property type="project" value="TreeGrafter"/>
</dbReference>
<dbReference type="SUPFAM" id="SSF53335">
    <property type="entry name" value="S-adenosyl-L-methionine-dependent methyltransferases"/>
    <property type="match status" value="1"/>
</dbReference>
<dbReference type="InterPro" id="IPR012263">
    <property type="entry name" value="M_m6A_EcoRV"/>
</dbReference>
<evidence type="ECO:0000256" key="6">
    <source>
        <dbReference type="ARBA" id="ARBA00047942"/>
    </source>
</evidence>
<name>A0A2N7S6X3_9MICC</name>
<evidence type="ECO:0000313" key="9">
    <source>
        <dbReference type="Proteomes" id="UP000235739"/>
    </source>
</evidence>
<dbReference type="PANTHER" id="PTHR30481">
    <property type="entry name" value="DNA ADENINE METHYLASE"/>
    <property type="match status" value="1"/>
</dbReference>
<evidence type="ECO:0000256" key="3">
    <source>
        <dbReference type="ARBA" id="ARBA00022603"/>
    </source>
</evidence>
<comment type="catalytic activity">
    <reaction evidence="6">
        <text>a 2'-deoxyadenosine in DNA + S-adenosyl-L-methionine = an N(6)-methyl-2'-deoxyadenosine in DNA + S-adenosyl-L-homocysteine + H(+)</text>
        <dbReference type="Rhea" id="RHEA:15197"/>
        <dbReference type="Rhea" id="RHEA-COMP:12418"/>
        <dbReference type="Rhea" id="RHEA-COMP:12419"/>
        <dbReference type="ChEBI" id="CHEBI:15378"/>
        <dbReference type="ChEBI" id="CHEBI:57856"/>
        <dbReference type="ChEBI" id="CHEBI:59789"/>
        <dbReference type="ChEBI" id="CHEBI:90615"/>
        <dbReference type="ChEBI" id="CHEBI:90616"/>
        <dbReference type="EC" id="2.1.1.72"/>
    </reaction>
</comment>
<dbReference type="GO" id="GO:1904047">
    <property type="term" value="F:S-adenosyl-L-methionine binding"/>
    <property type="evidence" value="ECO:0007669"/>
    <property type="project" value="TreeGrafter"/>
</dbReference>
<evidence type="ECO:0000256" key="5">
    <source>
        <dbReference type="ARBA" id="ARBA00022691"/>
    </source>
</evidence>
<evidence type="ECO:0000256" key="7">
    <source>
        <dbReference type="PIRSR" id="PIRSR000398-1"/>
    </source>
</evidence>
<dbReference type="GO" id="GO:0009007">
    <property type="term" value="F:site-specific DNA-methyltransferase (adenine-specific) activity"/>
    <property type="evidence" value="ECO:0007669"/>
    <property type="project" value="UniProtKB-EC"/>
</dbReference>
<dbReference type="PANTHER" id="PTHR30481:SF3">
    <property type="entry name" value="DNA ADENINE METHYLASE"/>
    <property type="match status" value="1"/>
</dbReference>
<organism evidence="8 9">
    <name type="scientific">Glutamicibacter arilaitensis</name>
    <dbReference type="NCBI Taxonomy" id="256701"/>
    <lineage>
        <taxon>Bacteria</taxon>
        <taxon>Bacillati</taxon>
        <taxon>Actinomycetota</taxon>
        <taxon>Actinomycetes</taxon>
        <taxon>Micrococcales</taxon>
        <taxon>Micrococcaceae</taxon>
        <taxon>Glutamicibacter</taxon>
    </lineage>
</organism>
<evidence type="ECO:0000313" key="8">
    <source>
        <dbReference type="EMBL" id="PMQ21888.1"/>
    </source>
</evidence>
<keyword evidence="3" id="KW-0489">Methyltransferase</keyword>
<dbReference type="GO" id="GO:0043565">
    <property type="term" value="F:sequence-specific DNA binding"/>
    <property type="evidence" value="ECO:0007669"/>
    <property type="project" value="TreeGrafter"/>
</dbReference>
<dbReference type="PIRSF" id="PIRSF000398">
    <property type="entry name" value="M_m6A_EcoRV"/>
    <property type="match status" value="1"/>
</dbReference>
<feature type="binding site" evidence="7">
    <location>
        <position position="63"/>
    </location>
    <ligand>
        <name>S-adenosyl-L-methionine</name>
        <dbReference type="ChEBI" id="CHEBI:59789"/>
    </ligand>
</feature>
<comment type="similarity">
    <text evidence="1">Belongs to the N(4)/N(6)-methyltransferase family.</text>
</comment>
<dbReference type="InterPro" id="IPR029063">
    <property type="entry name" value="SAM-dependent_MTases_sf"/>
</dbReference>
<dbReference type="GO" id="GO:0009307">
    <property type="term" value="P:DNA restriction-modification system"/>
    <property type="evidence" value="ECO:0007669"/>
    <property type="project" value="InterPro"/>
</dbReference>